<evidence type="ECO:0000313" key="5">
    <source>
        <dbReference type="Proteomes" id="UP000429607"/>
    </source>
</evidence>
<dbReference type="Proteomes" id="UP000429607">
    <property type="component" value="Unassembled WGS sequence"/>
</dbReference>
<evidence type="ECO:0000313" key="6">
    <source>
        <dbReference type="Proteomes" id="UP000434957"/>
    </source>
</evidence>
<evidence type="ECO:0008006" key="7">
    <source>
        <dbReference type="Google" id="ProtNLM"/>
    </source>
</evidence>
<gene>
    <name evidence="3" type="ORF">PR001_g2051</name>
    <name evidence="4" type="ORF">PR003_g2218</name>
</gene>
<comment type="caution">
    <text evidence="4">The sequence shown here is derived from an EMBL/GenBank/DDBJ whole genome shotgun (WGS) entry which is preliminary data.</text>
</comment>
<dbReference type="EMBL" id="QXFT01000068">
    <property type="protein sequence ID" value="KAE9356620.1"/>
    <property type="molecule type" value="Genomic_DNA"/>
</dbReference>
<dbReference type="Pfam" id="PF02141">
    <property type="entry name" value="DENN"/>
    <property type="match status" value="1"/>
</dbReference>
<organism evidence="4 6">
    <name type="scientific">Phytophthora rubi</name>
    <dbReference type="NCBI Taxonomy" id="129364"/>
    <lineage>
        <taxon>Eukaryota</taxon>
        <taxon>Sar</taxon>
        <taxon>Stramenopiles</taxon>
        <taxon>Oomycota</taxon>
        <taxon>Peronosporomycetes</taxon>
        <taxon>Peronosporales</taxon>
        <taxon>Peronosporaceae</taxon>
        <taxon>Phytophthora</taxon>
    </lineage>
</organism>
<feature type="domain" description="RGS" evidence="1">
    <location>
        <begin position="4"/>
        <end position="130"/>
    </location>
</feature>
<feature type="domain" description="UDENN" evidence="2">
    <location>
        <begin position="378"/>
        <end position="898"/>
    </location>
</feature>
<evidence type="ECO:0000259" key="2">
    <source>
        <dbReference type="PROSITE" id="PS50211"/>
    </source>
</evidence>
<name>A0A6A4G439_9STRA</name>
<dbReference type="PROSITE" id="PS50132">
    <property type="entry name" value="RGS"/>
    <property type="match status" value="2"/>
</dbReference>
<dbReference type="InterPro" id="IPR044926">
    <property type="entry name" value="RGS_subdomain_2"/>
</dbReference>
<feature type="domain" description="RGS" evidence="1">
    <location>
        <begin position="140"/>
        <end position="281"/>
    </location>
</feature>
<evidence type="ECO:0000313" key="3">
    <source>
        <dbReference type="EMBL" id="KAE9050791.1"/>
    </source>
</evidence>
<dbReference type="PANTHER" id="PTHR12296">
    <property type="entry name" value="DENN DOMAIN-CONTAINING PROTEIN 4"/>
    <property type="match status" value="1"/>
</dbReference>
<dbReference type="PANTHER" id="PTHR12296:SF21">
    <property type="entry name" value="DENN DOMAIN-CONTAINING PROTEIN 3"/>
    <property type="match status" value="1"/>
</dbReference>
<dbReference type="SMART" id="SM00799">
    <property type="entry name" value="DENN"/>
    <property type="match status" value="1"/>
</dbReference>
<proteinExistence type="predicted"/>
<dbReference type="SUPFAM" id="SSF48097">
    <property type="entry name" value="Regulator of G-protein signaling, RGS"/>
    <property type="match status" value="2"/>
</dbReference>
<dbReference type="Gene3D" id="3.40.50.11500">
    <property type="match status" value="1"/>
</dbReference>
<dbReference type="AlphaFoldDB" id="A0A6A4G439"/>
<sequence length="926" mass="104943">MELTLEAVAKDSFRRDFFLRCFTEREAQALELRFAFLHRVRQCKRLVGRRDLLPRAAKDIVASYLQQVESTNQLLLPPAAEPLRVRVLAAVAAGHCPLDLFNGVETLVREHMTRDAFPQFLRSQEYMELCDALRSRRELPLAEVLVDARRTQFLMRFLAERFPGQEGNLRFWVHVQTRFLPLIQTTLFSVALFEEVQRHVRHVFNRFLVAETEGAASSAATRVPETVRRATLQQIMKLQSEPFSPPRYANLFRAAQDCVWEWLQTEVYPKFRMSSLYVVLVVETEDLETDQQLRRLSEHVQATVKKSATIRQERQSETIPKLSRRKSEAQLKANAVLVPVKRPSPPNLWGQGSERNRHHFDCVLIVRELARLGIYSISLTSVSLFIERANEGVYEVFCTGDEREAAAETHPTYTNYCMKNVHSVTSGNPLSPSGCAATAPKSSFHEFVVPTEVEKAQGSFQYLFGVCLTLWRQKPIAEMSTSSPTNELLTDSIEKGPPTQHCPQFLTVLTTEPMQMKSRRLLLQLTSDALDRLTEDTVSKLVSSIYGAGLSSNPHQLLNPKYSGFCLQPTLRSANLPLSTVFKEISPQTLISILASILVGKSIILVSERSAALISVAEGTRELLKPFEWMHFYIPFCPVRTCSELCDAGLFSNVTTSPFFLGCEGTIAFQKKDSGVDQRFRIRNSLYTTHKVSLQVQPPTTATPSEYPPELLQTAAIIIDIDSDDIYVPEKVDIPELPQSLLRSLESMLNDALHSSRITQADSHLFGPSKAPSFTSEMFQQAKEDFQYVTSDEPSAEIAPNRLEQPTLSLDDKARLALVWFLEALFGDVVYYFCSFHQNFAVESSTVDADEFLLFEVDSFLDAHTELGCRDFFRQCFHTELFRKFILAQHMQFSFSADSEPLESSLKSSVQVDQEMQRDSAPDAFI</sequence>
<accession>A0A6A4G439</accession>
<dbReference type="Gene3D" id="1.10.167.10">
    <property type="entry name" value="Regulator of G-protein Signalling 4, domain 2"/>
    <property type="match status" value="2"/>
</dbReference>
<dbReference type="InterPro" id="IPR043153">
    <property type="entry name" value="DENN_C"/>
</dbReference>
<dbReference type="InterPro" id="IPR051696">
    <property type="entry name" value="DENN_Domain_GEFs"/>
</dbReference>
<dbReference type="InterPro" id="IPR036305">
    <property type="entry name" value="RGS_sf"/>
</dbReference>
<dbReference type="InterPro" id="IPR016137">
    <property type="entry name" value="RGS"/>
</dbReference>
<dbReference type="EMBL" id="QXFV01000067">
    <property type="protein sequence ID" value="KAE9050791.1"/>
    <property type="molecule type" value="Genomic_DNA"/>
</dbReference>
<evidence type="ECO:0000259" key="1">
    <source>
        <dbReference type="PROSITE" id="PS50132"/>
    </source>
</evidence>
<dbReference type="InterPro" id="IPR037516">
    <property type="entry name" value="Tripartite_DENN"/>
</dbReference>
<dbReference type="Proteomes" id="UP000434957">
    <property type="component" value="Unassembled WGS sequence"/>
</dbReference>
<dbReference type="GO" id="GO:0031410">
    <property type="term" value="C:cytoplasmic vesicle"/>
    <property type="evidence" value="ECO:0007669"/>
    <property type="project" value="TreeGrafter"/>
</dbReference>
<evidence type="ECO:0000313" key="4">
    <source>
        <dbReference type="EMBL" id="KAE9356620.1"/>
    </source>
</evidence>
<dbReference type="InterPro" id="IPR001194">
    <property type="entry name" value="cDENN_dom"/>
</dbReference>
<dbReference type="PROSITE" id="PS50211">
    <property type="entry name" value="DENN"/>
    <property type="match status" value="1"/>
</dbReference>
<keyword evidence="6" id="KW-1185">Reference proteome</keyword>
<dbReference type="GO" id="GO:0032483">
    <property type="term" value="P:regulation of Rab protein signal transduction"/>
    <property type="evidence" value="ECO:0007669"/>
    <property type="project" value="TreeGrafter"/>
</dbReference>
<protein>
    <recommendedName>
        <fullName evidence="7">UDENN domain-containing protein</fullName>
    </recommendedName>
</protein>
<reference evidence="4 6" key="1">
    <citation type="submission" date="2018-08" db="EMBL/GenBank/DDBJ databases">
        <title>Genomic investigation of the strawberry pathogen Phytophthora fragariae indicates pathogenicity is determined by transcriptional variation in three key races.</title>
        <authorList>
            <person name="Adams T.M."/>
            <person name="Armitage A.D."/>
            <person name="Sobczyk M.K."/>
            <person name="Bates H.J."/>
            <person name="Dunwell J.M."/>
            <person name="Nellist C.F."/>
            <person name="Harrison R.J."/>
        </authorList>
    </citation>
    <scope>NUCLEOTIDE SEQUENCE [LARGE SCALE GENOMIC DNA]</scope>
    <source>
        <strain evidence="3 5">SCRP249</strain>
        <strain evidence="4 6">SCRP333</strain>
    </source>
</reference>